<keyword evidence="3" id="KW-1185">Reference proteome</keyword>
<sequence length="97" mass="10545">MRLLLCSRSADKIAKVVVERELRGLQQLLQREASEVLLRLMHGKAGEVLLRGNCDRLSNAEGICGRHGCSCSSSSSRSGCKVGEEVDGRSSCSRLQL</sequence>
<protein>
    <submittedName>
        <fullName evidence="2">Uncharacterized protein</fullName>
    </submittedName>
</protein>
<gene>
    <name evidence="2" type="ORF">PMAYCL1PPCAC_13728</name>
</gene>
<dbReference type="EMBL" id="BTRK01000003">
    <property type="protein sequence ID" value="GMR43533.1"/>
    <property type="molecule type" value="Genomic_DNA"/>
</dbReference>
<name>A0AAN5CA11_9BILA</name>
<feature type="region of interest" description="Disordered" evidence="1">
    <location>
        <begin position="67"/>
        <end position="97"/>
    </location>
</feature>
<evidence type="ECO:0000313" key="2">
    <source>
        <dbReference type="EMBL" id="GMR43533.1"/>
    </source>
</evidence>
<dbReference type="AlphaFoldDB" id="A0AAN5CA11"/>
<comment type="caution">
    <text evidence="2">The sequence shown here is derived from an EMBL/GenBank/DDBJ whole genome shotgun (WGS) entry which is preliminary data.</text>
</comment>
<feature type="non-terminal residue" evidence="2">
    <location>
        <position position="97"/>
    </location>
</feature>
<evidence type="ECO:0000256" key="1">
    <source>
        <dbReference type="SAM" id="MobiDB-lite"/>
    </source>
</evidence>
<dbReference type="Proteomes" id="UP001328107">
    <property type="component" value="Unassembled WGS sequence"/>
</dbReference>
<evidence type="ECO:0000313" key="3">
    <source>
        <dbReference type="Proteomes" id="UP001328107"/>
    </source>
</evidence>
<proteinExistence type="predicted"/>
<reference evidence="3" key="1">
    <citation type="submission" date="2022-10" db="EMBL/GenBank/DDBJ databases">
        <title>Genome assembly of Pristionchus species.</title>
        <authorList>
            <person name="Yoshida K."/>
            <person name="Sommer R.J."/>
        </authorList>
    </citation>
    <scope>NUCLEOTIDE SEQUENCE [LARGE SCALE GENOMIC DNA]</scope>
    <source>
        <strain evidence="3">RS5460</strain>
    </source>
</reference>
<organism evidence="2 3">
    <name type="scientific">Pristionchus mayeri</name>
    <dbReference type="NCBI Taxonomy" id="1317129"/>
    <lineage>
        <taxon>Eukaryota</taxon>
        <taxon>Metazoa</taxon>
        <taxon>Ecdysozoa</taxon>
        <taxon>Nematoda</taxon>
        <taxon>Chromadorea</taxon>
        <taxon>Rhabditida</taxon>
        <taxon>Rhabditina</taxon>
        <taxon>Diplogasteromorpha</taxon>
        <taxon>Diplogasteroidea</taxon>
        <taxon>Neodiplogasteridae</taxon>
        <taxon>Pristionchus</taxon>
    </lineage>
</organism>
<accession>A0AAN5CA11</accession>
<feature type="compositionally biased region" description="Low complexity" evidence="1">
    <location>
        <begin position="67"/>
        <end position="80"/>
    </location>
</feature>